<dbReference type="Proteomes" id="UP000319769">
    <property type="component" value="Unassembled WGS sequence"/>
</dbReference>
<reference evidence="4" key="1">
    <citation type="submission" date="2019-09" db="EMBL/GenBank/DDBJ databases">
        <authorList>
            <person name="Teo W.F.A."/>
            <person name="Duangmal K."/>
        </authorList>
    </citation>
    <scope>NUCLEOTIDE SEQUENCE [LARGE SCALE GENOMIC DNA]</scope>
    <source>
        <strain evidence="4">K81G1</strain>
    </source>
</reference>
<dbReference type="GO" id="GO:0016747">
    <property type="term" value="F:acyltransferase activity, transferring groups other than amino-acyl groups"/>
    <property type="evidence" value="ECO:0007669"/>
    <property type="project" value="InterPro"/>
</dbReference>
<evidence type="ECO:0000259" key="3">
    <source>
        <dbReference type="PROSITE" id="PS51186"/>
    </source>
</evidence>
<dbReference type="SUPFAM" id="SSF55729">
    <property type="entry name" value="Acyl-CoA N-acyltransferases (Nat)"/>
    <property type="match status" value="1"/>
</dbReference>
<dbReference type="OrthoDB" id="149709at2"/>
<dbReference type="EMBL" id="VMNW02000011">
    <property type="protein sequence ID" value="KAA9162956.1"/>
    <property type="molecule type" value="Genomic_DNA"/>
</dbReference>
<accession>A0A5N0V984</accession>
<sequence length="332" mass="36361">MNTEAIATEHATRLSSVDPLLPRFDPLAEPERASEAFRVIIGDSGALGFALRSEIDPSSSDSLWRALVEHRLSLQFTGPDPGECLTRILSQWDEYLTDTAPPGDWDVAAVVPRPSRDTVGSAELLRHGFAPLRVLAVRPADRLAAAGPPGEPGVRIRPAEPSDLRTAVSLYAELQRYDAEFGSVTLRENATELLTADMARELGKHEHEPTVWIAELYGRPLGLLQIQHPADTGWISPYVSAERVGYLSSLHVAEAARSSGVGTALAAHAHQLFDEAGVDAVLLHHALANPTSTPFWYGQGYRPLWTYWHRRPAVLAHSERAAETNSLRKRLS</sequence>
<gene>
    <name evidence="4" type="ORF">FPZ12_010610</name>
</gene>
<keyword evidence="2" id="KW-0012">Acyltransferase</keyword>
<dbReference type="InterPro" id="IPR016181">
    <property type="entry name" value="Acyl_CoA_acyltransferase"/>
</dbReference>
<dbReference type="RefSeq" id="WP_144760068.1">
    <property type="nucleotide sequence ID" value="NZ_VMNW02000011.1"/>
</dbReference>
<evidence type="ECO:0000313" key="5">
    <source>
        <dbReference type="Proteomes" id="UP000319769"/>
    </source>
</evidence>
<keyword evidence="5" id="KW-1185">Reference proteome</keyword>
<protein>
    <submittedName>
        <fullName evidence="4">GNAT family N-acetyltransferase</fullName>
    </submittedName>
</protein>
<dbReference type="PROSITE" id="PS51186">
    <property type="entry name" value="GNAT"/>
    <property type="match status" value="1"/>
</dbReference>
<dbReference type="Pfam" id="PF00583">
    <property type="entry name" value="Acetyltransf_1"/>
    <property type="match status" value="1"/>
</dbReference>
<dbReference type="InterPro" id="IPR000182">
    <property type="entry name" value="GNAT_dom"/>
</dbReference>
<dbReference type="InterPro" id="IPR050832">
    <property type="entry name" value="Bact_Acetyltransf"/>
</dbReference>
<evidence type="ECO:0000256" key="2">
    <source>
        <dbReference type="ARBA" id="ARBA00023315"/>
    </source>
</evidence>
<feature type="domain" description="N-acetyltransferase" evidence="3">
    <location>
        <begin position="154"/>
        <end position="321"/>
    </location>
</feature>
<name>A0A5N0V984_9PSEU</name>
<evidence type="ECO:0000256" key="1">
    <source>
        <dbReference type="ARBA" id="ARBA00022679"/>
    </source>
</evidence>
<organism evidence="4 5">
    <name type="scientific">Amycolatopsis acidicola</name>
    <dbReference type="NCBI Taxonomy" id="2596893"/>
    <lineage>
        <taxon>Bacteria</taxon>
        <taxon>Bacillati</taxon>
        <taxon>Actinomycetota</taxon>
        <taxon>Actinomycetes</taxon>
        <taxon>Pseudonocardiales</taxon>
        <taxon>Pseudonocardiaceae</taxon>
        <taxon>Amycolatopsis</taxon>
    </lineage>
</organism>
<dbReference type="PANTHER" id="PTHR43877">
    <property type="entry name" value="AMINOALKYLPHOSPHONATE N-ACETYLTRANSFERASE-RELATED-RELATED"/>
    <property type="match status" value="1"/>
</dbReference>
<evidence type="ECO:0000313" key="4">
    <source>
        <dbReference type="EMBL" id="KAA9162956.1"/>
    </source>
</evidence>
<keyword evidence="1" id="KW-0808">Transferase</keyword>
<dbReference type="CDD" id="cd04301">
    <property type="entry name" value="NAT_SF"/>
    <property type="match status" value="1"/>
</dbReference>
<proteinExistence type="predicted"/>
<dbReference type="Gene3D" id="3.40.630.30">
    <property type="match status" value="1"/>
</dbReference>
<dbReference type="AlphaFoldDB" id="A0A5N0V984"/>
<comment type="caution">
    <text evidence="4">The sequence shown here is derived from an EMBL/GenBank/DDBJ whole genome shotgun (WGS) entry which is preliminary data.</text>
</comment>